<accession>A0A382AJK6</accession>
<protein>
    <recommendedName>
        <fullName evidence="2">Major facilitator superfamily (MFS) profile domain-containing protein</fullName>
    </recommendedName>
</protein>
<dbReference type="PANTHER" id="PTHR23524">
    <property type="entry name" value="TRANSPORTER, PUTATIVE (AFU_ORTHOLOGUE AFUA_8G04850)-RELATED"/>
    <property type="match status" value="1"/>
</dbReference>
<dbReference type="PANTHER" id="PTHR23524:SF1">
    <property type="entry name" value="MRH DOMAIN-CONTAINING PROTEIN-RELATED"/>
    <property type="match status" value="1"/>
</dbReference>
<feature type="domain" description="Major facilitator superfamily (MFS) profile" evidence="2">
    <location>
        <begin position="1"/>
        <end position="341"/>
    </location>
</feature>
<keyword evidence="1" id="KW-1133">Transmembrane helix</keyword>
<evidence type="ECO:0000259" key="2">
    <source>
        <dbReference type="PROSITE" id="PS50850"/>
    </source>
</evidence>
<feature type="transmembrane region" description="Helical" evidence="1">
    <location>
        <begin position="316"/>
        <end position="336"/>
    </location>
</feature>
<dbReference type="Pfam" id="PF07690">
    <property type="entry name" value="MFS_1"/>
    <property type="match status" value="1"/>
</dbReference>
<feature type="transmembrane region" description="Helical" evidence="1">
    <location>
        <begin position="256"/>
        <end position="275"/>
    </location>
</feature>
<dbReference type="InterPro" id="IPR036259">
    <property type="entry name" value="MFS_trans_sf"/>
</dbReference>
<feature type="transmembrane region" description="Helical" evidence="1">
    <location>
        <begin position="287"/>
        <end position="310"/>
    </location>
</feature>
<dbReference type="SUPFAM" id="SSF103473">
    <property type="entry name" value="MFS general substrate transporter"/>
    <property type="match status" value="1"/>
</dbReference>
<keyword evidence="1" id="KW-0472">Membrane</keyword>
<evidence type="ECO:0000256" key="1">
    <source>
        <dbReference type="SAM" id="Phobius"/>
    </source>
</evidence>
<feature type="non-terminal residue" evidence="3">
    <location>
        <position position="1"/>
    </location>
</feature>
<dbReference type="InterPro" id="IPR020846">
    <property type="entry name" value="MFS_dom"/>
</dbReference>
<gene>
    <name evidence="3" type="ORF">METZ01_LOCUS154502</name>
</gene>
<sequence length="349" mass="37140">KIGRRQVYSFGMFAMGLSYFLYPLATGIGELTIYRIIYAIGMGAATGMLGTVTADYPQNHTRGKMIAVTGILNATGVIFVSLVFARLPENFAQMGYDQVTAGQYAMWVVAGMCLITSVVVAFGLQKGTPTEEQKKIPYIQQIKSGLEEGKKPRILLAYASAFVARSDLVILGTFLVLWGVATGTDMGMTTSEATKAARLVFVTSSTSALIASPIIGYLIDKVDRILAVSVCMALASAGYLSMFFIDNVLDPGSKPFFILLGVGQQCAFFAATTLLGQEAPKMKRGAIVGVFNLAGALGILISTGVGGRLFDAIDPSAPFIFIGFCNVFVSLFALYVNKVSPTPKEPIGT</sequence>
<dbReference type="EMBL" id="UINC01025662">
    <property type="protein sequence ID" value="SVB01648.1"/>
    <property type="molecule type" value="Genomic_DNA"/>
</dbReference>
<dbReference type="Gene3D" id="1.20.1250.20">
    <property type="entry name" value="MFS general substrate transporter like domains"/>
    <property type="match status" value="1"/>
</dbReference>
<feature type="transmembrane region" description="Helical" evidence="1">
    <location>
        <begin position="104"/>
        <end position="124"/>
    </location>
</feature>
<feature type="transmembrane region" description="Helical" evidence="1">
    <location>
        <begin position="225"/>
        <end position="244"/>
    </location>
</feature>
<reference evidence="3" key="1">
    <citation type="submission" date="2018-05" db="EMBL/GenBank/DDBJ databases">
        <authorList>
            <person name="Lanie J.A."/>
            <person name="Ng W.-L."/>
            <person name="Kazmierczak K.M."/>
            <person name="Andrzejewski T.M."/>
            <person name="Davidsen T.M."/>
            <person name="Wayne K.J."/>
            <person name="Tettelin H."/>
            <person name="Glass J.I."/>
            <person name="Rusch D."/>
            <person name="Podicherti R."/>
            <person name="Tsui H.-C.T."/>
            <person name="Winkler M.E."/>
        </authorList>
    </citation>
    <scope>NUCLEOTIDE SEQUENCE</scope>
</reference>
<feature type="transmembrane region" description="Helical" evidence="1">
    <location>
        <begin position="199"/>
        <end position="218"/>
    </location>
</feature>
<name>A0A382AJK6_9ZZZZ</name>
<dbReference type="GO" id="GO:0022857">
    <property type="term" value="F:transmembrane transporter activity"/>
    <property type="evidence" value="ECO:0007669"/>
    <property type="project" value="InterPro"/>
</dbReference>
<proteinExistence type="predicted"/>
<dbReference type="InterPro" id="IPR011701">
    <property type="entry name" value="MFS"/>
</dbReference>
<evidence type="ECO:0000313" key="3">
    <source>
        <dbReference type="EMBL" id="SVB01648.1"/>
    </source>
</evidence>
<feature type="transmembrane region" description="Helical" evidence="1">
    <location>
        <begin position="65"/>
        <end position="84"/>
    </location>
</feature>
<dbReference type="PROSITE" id="PS50850">
    <property type="entry name" value="MFS"/>
    <property type="match status" value="1"/>
</dbReference>
<feature type="transmembrane region" description="Helical" evidence="1">
    <location>
        <begin position="31"/>
        <end position="53"/>
    </location>
</feature>
<organism evidence="3">
    <name type="scientific">marine metagenome</name>
    <dbReference type="NCBI Taxonomy" id="408172"/>
    <lineage>
        <taxon>unclassified sequences</taxon>
        <taxon>metagenomes</taxon>
        <taxon>ecological metagenomes</taxon>
    </lineage>
</organism>
<keyword evidence="1" id="KW-0812">Transmembrane</keyword>
<feature type="transmembrane region" description="Helical" evidence="1">
    <location>
        <begin position="155"/>
        <end position="179"/>
    </location>
</feature>
<feature type="transmembrane region" description="Helical" evidence="1">
    <location>
        <begin position="7"/>
        <end position="25"/>
    </location>
</feature>
<dbReference type="AlphaFoldDB" id="A0A382AJK6"/>